<evidence type="ECO:0000313" key="2">
    <source>
        <dbReference type="EMBL" id="ABJ06860.1"/>
    </source>
</evidence>
<keyword evidence="1" id="KW-0732">Signal</keyword>
<evidence type="ECO:0008006" key="3">
    <source>
        <dbReference type="Google" id="ProtNLM"/>
    </source>
</evidence>
<organism evidence="2">
    <name type="scientific">Rhodopseudomonas palustris (strain BisA53)</name>
    <dbReference type="NCBI Taxonomy" id="316055"/>
    <lineage>
        <taxon>Bacteria</taxon>
        <taxon>Pseudomonadati</taxon>
        <taxon>Pseudomonadota</taxon>
        <taxon>Alphaproteobacteria</taxon>
        <taxon>Hyphomicrobiales</taxon>
        <taxon>Nitrobacteraceae</taxon>
        <taxon>Rhodopseudomonas</taxon>
    </lineage>
</organism>
<name>Q07MH4_RHOP5</name>
<evidence type="ECO:0000256" key="1">
    <source>
        <dbReference type="SAM" id="SignalP"/>
    </source>
</evidence>
<dbReference type="eggNOG" id="ENOG503127C">
    <property type="taxonomic scope" value="Bacteria"/>
</dbReference>
<protein>
    <recommendedName>
        <fullName evidence="3">DUF3551 domain-containing protein</fullName>
    </recommendedName>
</protein>
<reference evidence="2" key="1">
    <citation type="submission" date="2006-09" db="EMBL/GenBank/DDBJ databases">
        <title>Complete sequence of Rhodopseudomonas palustris BisA53.</title>
        <authorList>
            <consortium name="US DOE Joint Genome Institute"/>
            <person name="Copeland A."/>
            <person name="Lucas S."/>
            <person name="Lapidus A."/>
            <person name="Barry K."/>
            <person name="Detter J.C."/>
            <person name="Glavina del Rio T."/>
            <person name="Hammon N."/>
            <person name="Israni S."/>
            <person name="Dalin E."/>
            <person name="Tice H."/>
            <person name="Pitluck S."/>
            <person name="Chain P."/>
            <person name="Malfatti S."/>
            <person name="Shin M."/>
            <person name="Vergez L."/>
            <person name="Schmutz J."/>
            <person name="Larimer F."/>
            <person name="Land M."/>
            <person name="Hauser L."/>
            <person name="Pelletier D.A."/>
            <person name="Kyrpides N."/>
            <person name="Kim E."/>
            <person name="Harwood C.S."/>
            <person name="Oda Y."/>
            <person name="Richardson P."/>
        </authorList>
    </citation>
    <scope>NUCLEOTIDE SEQUENCE [LARGE SCALE GENOMIC DNA]</scope>
    <source>
        <strain evidence="2">BisA53</strain>
    </source>
</reference>
<dbReference type="Pfam" id="PF12071">
    <property type="entry name" value="DUF3551"/>
    <property type="match status" value="1"/>
</dbReference>
<accession>Q07MH4</accession>
<proteinExistence type="predicted"/>
<dbReference type="InterPro" id="IPR021937">
    <property type="entry name" value="DUF3551"/>
</dbReference>
<dbReference type="KEGG" id="rpe:RPE_2923"/>
<dbReference type="HOGENOM" id="CLU_171100_0_0_5"/>
<dbReference type="EMBL" id="CP000463">
    <property type="protein sequence ID" value="ABJ06860.1"/>
    <property type="molecule type" value="Genomic_DNA"/>
</dbReference>
<feature type="signal peptide" evidence="1">
    <location>
        <begin position="1"/>
        <end position="25"/>
    </location>
</feature>
<feature type="chain" id="PRO_5004165725" description="DUF3551 domain-containing protein" evidence="1">
    <location>
        <begin position="26"/>
        <end position="87"/>
    </location>
</feature>
<dbReference type="AlphaFoldDB" id="Q07MH4"/>
<gene>
    <name evidence="2" type="ordered locus">RPE_2923</name>
</gene>
<dbReference type="OrthoDB" id="8255753at2"/>
<sequence length="87" mass="9287">MRSLAIAAFAAAAAFAGAVSTPAAAQDYPYCLQGRQQGYPGFCNFSSFQQCKAAASGTSADCGINPRFAFGMQRPYGGRYYHSRAQW</sequence>